<reference evidence="3" key="1">
    <citation type="journal article" date="2013" name="Genetics">
        <title>The draft genome and transcriptome of Panagrellus redivivus are shaped by the harsh demands of a free-living lifestyle.</title>
        <authorList>
            <person name="Srinivasan J."/>
            <person name="Dillman A.R."/>
            <person name="Macchietto M.G."/>
            <person name="Heikkinen L."/>
            <person name="Lakso M."/>
            <person name="Fracchia K.M."/>
            <person name="Antoshechkin I."/>
            <person name="Mortazavi A."/>
            <person name="Wong G."/>
            <person name="Sternberg P.W."/>
        </authorList>
    </citation>
    <scope>NUCLEOTIDE SEQUENCE [LARGE SCALE GENOMIC DNA]</scope>
    <source>
        <strain evidence="3">MT8872</strain>
    </source>
</reference>
<dbReference type="Proteomes" id="UP000492821">
    <property type="component" value="Unassembled WGS sequence"/>
</dbReference>
<protein>
    <submittedName>
        <fullName evidence="4">Uncharacterized protein</fullName>
    </submittedName>
</protein>
<feature type="compositionally biased region" description="Polar residues" evidence="1">
    <location>
        <begin position="58"/>
        <end position="79"/>
    </location>
</feature>
<keyword evidence="2" id="KW-0472">Membrane</keyword>
<evidence type="ECO:0000256" key="2">
    <source>
        <dbReference type="SAM" id="Phobius"/>
    </source>
</evidence>
<dbReference type="AlphaFoldDB" id="A0A7E4VU98"/>
<evidence type="ECO:0000313" key="3">
    <source>
        <dbReference type="Proteomes" id="UP000492821"/>
    </source>
</evidence>
<dbReference type="WBParaSite" id="Pan_g3311.t1">
    <property type="protein sequence ID" value="Pan_g3311.t1"/>
    <property type="gene ID" value="Pan_g3311"/>
</dbReference>
<feature type="region of interest" description="Disordered" evidence="1">
    <location>
        <begin position="58"/>
        <end position="82"/>
    </location>
</feature>
<keyword evidence="2" id="KW-0812">Transmembrane</keyword>
<organism evidence="3 4">
    <name type="scientific">Panagrellus redivivus</name>
    <name type="common">Microworm</name>
    <dbReference type="NCBI Taxonomy" id="6233"/>
    <lineage>
        <taxon>Eukaryota</taxon>
        <taxon>Metazoa</taxon>
        <taxon>Ecdysozoa</taxon>
        <taxon>Nematoda</taxon>
        <taxon>Chromadorea</taxon>
        <taxon>Rhabditida</taxon>
        <taxon>Tylenchina</taxon>
        <taxon>Panagrolaimomorpha</taxon>
        <taxon>Panagrolaimoidea</taxon>
        <taxon>Panagrolaimidae</taxon>
        <taxon>Panagrellus</taxon>
    </lineage>
</organism>
<sequence>MHYHVYGCEIACYWLFRQTYCHPPSGSALTPQFKVSVSPPRVITQKIVLVKTSIATANHSKAQPSSRMAEGSSSSQNPRSLVARRPCRRTGIVPLCVFLFVVASFGLLPLHHCAQLSCSHPLFSDAIFTHRDCSCWIASVFFSKSSPERINWSVRNGQAISPGLICLEGPLPYHQRQSCIVLNDRCLLIFAPLGTS</sequence>
<feature type="transmembrane region" description="Helical" evidence="2">
    <location>
        <begin position="92"/>
        <end position="110"/>
    </location>
</feature>
<proteinExistence type="predicted"/>
<accession>A0A7E4VU98</accession>
<evidence type="ECO:0000256" key="1">
    <source>
        <dbReference type="SAM" id="MobiDB-lite"/>
    </source>
</evidence>
<keyword evidence="2" id="KW-1133">Transmembrane helix</keyword>
<name>A0A7E4VU98_PANRE</name>
<keyword evidence="3" id="KW-1185">Reference proteome</keyword>
<reference evidence="4" key="2">
    <citation type="submission" date="2020-10" db="UniProtKB">
        <authorList>
            <consortium name="WormBaseParasite"/>
        </authorList>
    </citation>
    <scope>IDENTIFICATION</scope>
</reference>
<evidence type="ECO:0000313" key="4">
    <source>
        <dbReference type="WBParaSite" id="Pan_g3311.t1"/>
    </source>
</evidence>